<name>A0A4Z2GSN5_9TELE</name>
<accession>A0A4Z2GSN5</accession>
<proteinExistence type="predicted"/>
<evidence type="ECO:0000313" key="2">
    <source>
        <dbReference type="EMBL" id="TNN55732.1"/>
    </source>
</evidence>
<feature type="compositionally biased region" description="Polar residues" evidence="1">
    <location>
        <begin position="87"/>
        <end position="100"/>
    </location>
</feature>
<evidence type="ECO:0008006" key="4">
    <source>
        <dbReference type="Google" id="ProtNLM"/>
    </source>
</evidence>
<dbReference type="Proteomes" id="UP000314294">
    <property type="component" value="Unassembled WGS sequence"/>
</dbReference>
<evidence type="ECO:0000256" key="1">
    <source>
        <dbReference type="SAM" id="MobiDB-lite"/>
    </source>
</evidence>
<sequence length="100" mass="11346">MAEEICRRKWRDTYQREKKRESSEKRSGSAAQSTKKWKYSAVLSFLDPCITLRETSGNMGRRAVEVRIAEYREEERAEAAAGPSHRAGQSTSEDTTSQSG</sequence>
<dbReference type="OrthoDB" id="5803771at2759"/>
<organism evidence="2 3">
    <name type="scientific">Liparis tanakae</name>
    <name type="common">Tanaka's snailfish</name>
    <dbReference type="NCBI Taxonomy" id="230148"/>
    <lineage>
        <taxon>Eukaryota</taxon>
        <taxon>Metazoa</taxon>
        <taxon>Chordata</taxon>
        <taxon>Craniata</taxon>
        <taxon>Vertebrata</taxon>
        <taxon>Euteleostomi</taxon>
        <taxon>Actinopterygii</taxon>
        <taxon>Neopterygii</taxon>
        <taxon>Teleostei</taxon>
        <taxon>Neoteleostei</taxon>
        <taxon>Acanthomorphata</taxon>
        <taxon>Eupercaria</taxon>
        <taxon>Perciformes</taxon>
        <taxon>Cottioidei</taxon>
        <taxon>Cottales</taxon>
        <taxon>Liparidae</taxon>
        <taxon>Liparis</taxon>
    </lineage>
</organism>
<dbReference type="AlphaFoldDB" id="A0A4Z2GSN5"/>
<feature type="region of interest" description="Disordered" evidence="1">
    <location>
        <begin position="12"/>
        <end position="36"/>
    </location>
</feature>
<evidence type="ECO:0000313" key="3">
    <source>
        <dbReference type="Proteomes" id="UP000314294"/>
    </source>
</evidence>
<feature type="compositionally biased region" description="Basic and acidic residues" evidence="1">
    <location>
        <begin position="12"/>
        <end position="27"/>
    </location>
</feature>
<gene>
    <name evidence="2" type="ORF">EYF80_034032</name>
</gene>
<dbReference type="EMBL" id="SRLO01000447">
    <property type="protein sequence ID" value="TNN55732.1"/>
    <property type="molecule type" value="Genomic_DNA"/>
</dbReference>
<keyword evidence="3" id="KW-1185">Reference proteome</keyword>
<feature type="region of interest" description="Disordered" evidence="1">
    <location>
        <begin position="74"/>
        <end position="100"/>
    </location>
</feature>
<protein>
    <recommendedName>
        <fullName evidence="4">MADF domain-containing protein</fullName>
    </recommendedName>
</protein>
<comment type="caution">
    <text evidence="2">The sequence shown here is derived from an EMBL/GenBank/DDBJ whole genome shotgun (WGS) entry which is preliminary data.</text>
</comment>
<reference evidence="2 3" key="1">
    <citation type="submission" date="2019-03" db="EMBL/GenBank/DDBJ databases">
        <title>First draft genome of Liparis tanakae, snailfish: a comprehensive survey of snailfish specific genes.</title>
        <authorList>
            <person name="Kim W."/>
            <person name="Song I."/>
            <person name="Jeong J.-H."/>
            <person name="Kim D."/>
            <person name="Kim S."/>
            <person name="Ryu S."/>
            <person name="Song J.Y."/>
            <person name="Lee S.K."/>
        </authorList>
    </citation>
    <scope>NUCLEOTIDE SEQUENCE [LARGE SCALE GENOMIC DNA]</scope>
    <source>
        <tissue evidence="2">Muscle</tissue>
    </source>
</reference>